<sequence precursor="true">MKTWQKTLAASLIAAFLSPLAHAELSNSPKISQTQVALRDLWSGHIFWVRNVALETLAHDKSGAAAAEQEVVANAKQIAASIQPFYGQAASDKLFTLLAGHYGAVKQYLIATEKGSKSGQDSANKAMAANVDEIAAFLSSANPYLPKETLQGLLLAHGGHHVQQIQELKDKDYRQEAHTWDAMKQHMNVIADVLGGALAKQFPERF</sequence>
<accession>B9Z3R0</accession>
<dbReference type="EMBL" id="ACIS01000005">
    <property type="protein sequence ID" value="EEG08487.1"/>
    <property type="molecule type" value="Genomic_DNA"/>
</dbReference>
<comment type="caution">
    <text evidence="2">The sequence shown here is derived from an EMBL/GenBank/DDBJ whole genome shotgun (WGS) entry which is preliminary data.</text>
</comment>
<protein>
    <submittedName>
        <fullName evidence="2">Uncharacterized protein</fullName>
    </submittedName>
</protein>
<dbReference type="RefSeq" id="WP_008954015.1">
    <property type="nucleotide sequence ID" value="NZ_ACIS01000005.1"/>
</dbReference>
<dbReference type="Proteomes" id="UP000003165">
    <property type="component" value="Unassembled WGS sequence"/>
</dbReference>
<feature type="signal peptide" evidence="1">
    <location>
        <begin position="1"/>
        <end position="23"/>
    </location>
</feature>
<name>B9Z3R0_9NEIS</name>
<gene>
    <name evidence="2" type="ORF">FuraDRAFT_1995</name>
</gene>
<keyword evidence="1" id="KW-0732">Signal</keyword>
<proteinExistence type="predicted"/>
<feature type="chain" id="PRO_5002893776" evidence="1">
    <location>
        <begin position="24"/>
        <end position="206"/>
    </location>
</feature>
<evidence type="ECO:0000256" key="1">
    <source>
        <dbReference type="SAM" id="SignalP"/>
    </source>
</evidence>
<evidence type="ECO:0000313" key="3">
    <source>
        <dbReference type="Proteomes" id="UP000003165"/>
    </source>
</evidence>
<evidence type="ECO:0000313" key="2">
    <source>
        <dbReference type="EMBL" id="EEG08487.1"/>
    </source>
</evidence>
<dbReference type="AlphaFoldDB" id="B9Z3R0"/>
<organism evidence="2 3">
    <name type="scientific">Pseudogulbenkiania ferrooxidans 2002</name>
    <dbReference type="NCBI Taxonomy" id="279714"/>
    <lineage>
        <taxon>Bacteria</taxon>
        <taxon>Pseudomonadati</taxon>
        <taxon>Pseudomonadota</taxon>
        <taxon>Betaproteobacteria</taxon>
        <taxon>Neisseriales</taxon>
        <taxon>Chromobacteriaceae</taxon>
        <taxon>Pseudogulbenkiania</taxon>
    </lineage>
</organism>
<keyword evidence="3" id="KW-1185">Reference proteome</keyword>
<reference evidence="2 3" key="1">
    <citation type="submission" date="2009-02" db="EMBL/GenBank/DDBJ databases">
        <title>Sequencing of the draft genome and assembly of Lutiella nitroferrum 2002.</title>
        <authorList>
            <consortium name="US DOE Joint Genome Institute (JGI-PGF)"/>
            <person name="Lucas S."/>
            <person name="Copeland A."/>
            <person name="Lapidus A."/>
            <person name="Glavina del Rio T."/>
            <person name="Tice H."/>
            <person name="Bruce D."/>
            <person name="Goodwin L."/>
            <person name="Pitluck S."/>
            <person name="Larimer F."/>
            <person name="Land M.L."/>
            <person name="Hauser L."/>
            <person name="Coates J.D."/>
        </authorList>
    </citation>
    <scope>NUCLEOTIDE SEQUENCE [LARGE SCALE GENOMIC DNA]</scope>
    <source>
        <strain evidence="2 3">2002</strain>
    </source>
</reference>
<dbReference type="eggNOG" id="ENOG5030XSS">
    <property type="taxonomic scope" value="Bacteria"/>
</dbReference>